<dbReference type="EMBL" id="CAJOXS020000001">
    <property type="protein sequence ID" value="CAH5947804.1"/>
    <property type="molecule type" value="Genomic_DNA"/>
</dbReference>
<dbReference type="SUPFAM" id="SSF53850">
    <property type="entry name" value="Periplasmic binding protein-like II"/>
    <property type="match status" value="1"/>
</dbReference>
<proteinExistence type="inferred from homology"/>
<evidence type="ECO:0000256" key="2">
    <source>
        <dbReference type="ARBA" id="ARBA00023015"/>
    </source>
</evidence>
<evidence type="ECO:0000313" key="12">
    <source>
        <dbReference type="Proteomes" id="UP000254545"/>
    </source>
</evidence>
<dbReference type="SUPFAM" id="SSF46785">
    <property type="entry name" value="Winged helix' DNA-binding domain"/>
    <property type="match status" value="1"/>
</dbReference>
<dbReference type="Gene3D" id="3.40.190.10">
    <property type="entry name" value="Periplasmic binding protein-like II"/>
    <property type="match status" value="2"/>
</dbReference>
<dbReference type="PANTHER" id="PTHR30118">
    <property type="entry name" value="HTH-TYPE TRANSCRIPTIONAL REGULATOR LEUO-RELATED"/>
    <property type="match status" value="1"/>
</dbReference>
<feature type="domain" description="HTH lysR-type" evidence="5">
    <location>
        <begin position="11"/>
        <end position="68"/>
    </location>
</feature>
<reference evidence="10 12" key="3">
    <citation type="submission" date="2018-06" db="EMBL/GenBank/DDBJ databases">
        <authorList>
            <consortium name="Pathogen Informatics"/>
            <person name="Doyle S."/>
        </authorList>
    </citation>
    <scope>NUCLEOTIDE SEQUENCE [LARGE SCALE GENOMIC DNA]</scope>
    <source>
        <strain evidence="10 12">NCTC9177</strain>
    </source>
</reference>
<evidence type="ECO:0000256" key="1">
    <source>
        <dbReference type="ARBA" id="ARBA00009437"/>
    </source>
</evidence>
<dbReference type="EMBL" id="CP060807">
    <property type="protein sequence ID" value="QNP26660.1"/>
    <property type="molecule type" value="Genomic_DNA"/>
</dbReference>
<dbReference type="Pfam" id="PF00126">
    <property type="entry name" value="HTH_1"/>
    <property type="match status" value="1"/>
</dbReference>
<keyword evidence="4" id="KW-0804">Transcription</keyword>
<comment type="similarity">
    <text evidence="1">Belongs to the LysR transcriptional regulatory family.</text>
</comment>
<dbReference type="KEGG" id="kpe:KPK_2026"/>
<reference evidence="9 13" key="4">
    <citation type="submission" date="2020-08" db="EMBL/GenBank/DDBJ databases">
        <title>Complete genome sequence of Klebsiella pneumoniae KP2757.</title>
        <authorList>
            <person name="Zhang X."/>
        </authorList>
    </citation>
    <scope>NUCLEOTIDE SEQUENCE [LARGE SCALE GENOMIC DNA]</scope>
    <source>
        <strain evidence="9 13">KP2757</strain>
    </source>
</reference>
<evidence type="ECO:0000313" key="14">
    <source>
        <dbReference type="Proteomes" id="UP000789617"/>
    </source>
</evidence>
<sequence>MNIMHPVLRRIDLNLLPVFDAVYRSRSVRLAAEELAMSTSALSHALSRLRSALNDPLFYREGHRMCPSVYASQLAPSIASALKFLNQELTPPAAFVPAASTDCMQIAITDFTAFCVFPTLMHHLQREAPGLRFELRYLPHSPALTELLAGEVDLALGFNTPDEPAHPDLEEINWLRDEYVVISQADRTALTLDAYLAARHLVVTPWNEQQGVLDCELERQGYSRQVAMKTPSMLSAPFIIEQSDLLMALPRRAAETMARAARLTIFPLPFPVPPFDVKIYAHQRSGKREATRWLIALLQTLVGESAASAS</sequence>
<evidence type="ECO:0000256" key="3">
    <source>
        <dbReference type="ARBA" id="ARBA00023125"/>
    </source>
</evidence>
<accession>A0A0B7G3H8</accession>
<dbReference type="EMBL" id="PIDP01001008">
    <property type="protein sequence ID" value="PLM92181.1"/>
    <property type="molecule type" value="Genomic_DNA"/>
</dbReference>
<dbReference type="Proteomes" id="UP000234412">
    <property type="component" value="Unassembled WGS sequence"/>
</dbReference>
<reference evidence="8 11" key="2">
    <citation type="submission" date="2018-01" db="EMBL/GenBank/DDBJ databases">
        <title>Genomic study of Klebsiella pneumoniae.</title>
        <authorList>
            <person name="Yang Y."/>
            <person name="Bicalho R."/>
        </authorList>
    </citation>
    <scope>NUCLEOTIDE SEQUENCE [LARGE SCALE GENOMIC DNA]</scope>
    <source>
        <strain evidence="8 11">A8</strain>
    </source>
</reference>
<dbReference type="InterPro" id="IPR036390">
    <property type="entry name" value="WH_DNA-bd_sf"/>
</dbReference>
<keyword evidence="3" id="KW-0238">DNA-binding</keyword>
<dbReference type="Proteomes" id="UP000516181">
    <property type="component" value="Chromosome"/>
</dbReference>
<dbReference type="InterPro" id="IPR036388">
    <property type="entry name" value="WH-like_DNA-bd_sf"/>
</dbReference>
<dbReference type="RefSeq" id="WP_012541307.1">
    <property type="nucleotide sequence ID" value="NC_011283.1"/>
</dbReference>
<dbReference type="EMBL" id="UGKR01000003">
    <property type="protein sequence ID" value="STS91578.1"/>
    <property type="molecule type" value="Genomic_DNA"/>
</dbReference>
<dbReference type="PROSITE" id="PS50931">
    <property type="entry name" value="HTH_LYSR"/>
    <property type="match status" value="1"/>
</dbReference>
<dbReference type="AlphaFoldDB" id="A0A0B7G3H8"/>
<dbReference type="InterPro" id="IPR050389">
    <property type="entry name" value="LysR-type_TF"/>
</dbReference>
<protein>
    <submittedName>
        <fullName evidence="8">LysR family transcriptional regulator</fullName>
    </submittedName>
    <submittedName>
        <fullName evidence="6">PCP degradation transcriptional activation protein</fullName>
    </submittedName>
</protein>
<dbReference type="Gene3D" id="1.10.10.10">
    <property type="entry name" value="Winged helix-like DNA-binding domain superfamily/Winged helix DNA-binding domain"/>
    <property type="match status" value="1"/>
</dbReference>
<dbReference type="Proteomes" id="UP000254545">
    <property type="component" value="Unassembled WGS sequence"/>
</dbReference>
<evidence type="ECO:0000313" key="8">
    <source>
        <dbReference type="EMBL" id="PLM92181.1"/>
    </source>
</evidence>
<dbReference type="PANTHER" id="PTHR30118:SF15">
    <property type="entry name" value="TRANSCRIPTIONAL REGULATORY PROTEIN"/>
    <property type="match status" value="1"/>
</dbReference>
<evidence type="ECO:0000259" key="5">
    <source>
        <dbReference type="PROSITE" id="PS50931"/>
    </source>
</evidence>
<name>A0A0B7G3H8_KLEVA</name>
<evidence type="ECO:0000313" key="11">
    <source>
        <dbReference type="Proteomes" id="UP000234412"/>
    </source>
</evidence>
<keyword evidence="2" id="KW-0805">Transcription regulation</keyword>
<evidence type="ECO:0000313" key="7">
    <source>
        <dbReference type="EMBL" id="GKK02739.1"/>
    </source>
</evidence>
<evidence type="ECO:0000313" key="13">
    <source>
        <dbReference type="Proteomes" id="UP000516181"/>
    </source>
</evidence>
<keyword evidence="14" id="KW-1185">Reference proteome</keyword>
<reference evidence="8 11" key="1">
    <citation type="submission" date="2017-11" db="EMBL/GenBank/DDBJ databases">
        <authorList>
            <person name="Han C.G."/>
        </authorList>
    </citation>
    <scope>NUCLEOTIDE SEQUENCE [LARGE SCALE GENOMIC DNA]</scope>
    <source>
        <strain evidence="8 11">A8</strain>
    </source>
</reference>
<organism evidence="8 11">
    <name type="scientific">Klebsiella variicola</name>
    <dbReference type="NCBI Taxonomy" id="244366"/>
    <lineage>
        <taxon>Bacteria</taxon>
        <taxon>Pseudomonadati</taxon>
        <taxon>Pseudomonadota</taxon>
        <taxon>Gammaproteobacteria</taxon>
        <taxon>Enterobacterales</taxon>
        <taxon>Enterobacteriaceae</taxon>
        <taxon>Klebsiella/Raoultella group</taxon>
        <taxon>Klebsiella</taxon>
        <taxon>Klebsiella pneumoniae complex</taxon>
    </lineage>
</organism>
<dbReference type="GeneID" id="93272576"/>
<dbReference type="Proteomes" id="UP000789617">
    <property type="component" value="Unassembled WGS sequence"/>
</dbReference>
<dbReference type="EMBL" id="BQTA01000023">
    <property type="protein sequence ID" value="GKK02739.1"/>
    <property type="molecule type" value="Genomic_DNA"/>
</dbReference>
<evidence type="ECO:0000313" key="10">
    <source>
        <dbReference type="EMBL" id="STS91578.1"/>
    </source>
</evidence>
<dbReference type="GO" id="GO:0003677">
    <property type="term" value="F:DNA binding"/>
    <property type="evidence" value="ECO:0007669"/>
    <property type="project" value="UniProtKB-KW"/>
</dbReference>
<dbReference type="InterPro" id="IPR000847">
    <property type="entry name" value="LysR_HTH_N"/>
</dbReference>
<dbReference type="InterPro" id="IPR005119">
    <property type="entry name" value="LysR_subst-bd"/>
</dbReference>
<gene>
    <name evidence="10" type="primary">leuO_4</name>
    <name evidence="6" type="ORF">AN2335V1_0267</name>
    <name evidence="8" type="ORF">CWN47_23220</name>
    <name evidence="9" type="ORF">IAP99_10080</name>
    <name evidence="10" type="ORF">NCTC9177_05490</name>
    <name evidence="7" type="ORF">NUKP37_48030</name>
</gene>
<dbReference type="GO" id="GO:0003700">
    <property type="term" value="F:DNA-binding transcription factor activity"/>
    <property type="evidence" value="ECO:0007669"/>
    <property type="project" value="InterPro"/>
</dbReference>
<reference evidence="6" key="6">
    <citation type="submission" date="2022-05" db="EMBL/GenBank/DDBJ databases">
        <authorList>
            <person name="Alioto T."/>
            <person name="Alioto T."/>
            <person name="Gomez Garrido J."/>
        </authorList>
    </citation>
    <scope>NUCLEOTIDE SEQUENCE</scope>
    <source>
        <strain evidence="6">0</strain>
    </source>
</reference>
<dbReference type="KEGG" id="kvq:SP68_05025"/>
<evidence type="ECO:0000256" key="4">
    <source>
        <dbReference type="ARBA" id="ARBA00023163"/>
    </source>
</evidence>
<reference evidence="7" key="5">
    <citation type="journal article" date="2022" name="J. Appl. Microbiol.">
        <title>PCR-based ORF typing of Klebsiella pneumoniae for rapid identification of global clones and transmission events.</title>
        <authorList>
            <person name="Nonogaki R."/>
            <person name="Iijima A."/>
            <person name="Kawamura K."/>
            <person name="Kayama S."/>
            <person name="Sugai M."/>
            <person name="Yagi T."/>
            <person name="Arakawa Y."/>
            <person name="Doi Y."/>
            <person name="Suzuki M."/>
        </authorList>
    </citation>
    <scope>NUCLEOTIDE SEQUENCE</scope>
    <source>
        <strain evidence="7">NUKP-37</strain>
    </source>
</reference>
<dbReference type="Pfam" id="PF03466">
    <property type="entry name" value="LysR_substrate"/>
    <property type="match status" value="1"/>
</dbReference>
<evidence type="ECO:0000313" key="6">
    <source>
        <dbReference type="EMBL" id="CAH5947804.1"/>
    </source>
</evidence>
<dbReference type="Proteomes" id="UP001060507">
    <property type="component" value="Unassembled WGS sequence"/>
</dbReference>
<evidence type="ECO:0000313" key="9">
    <source>
        <dbReference type="EMBL" id="QNP26660.1"/>
    </source>
</evidence>